<dbReference type="OrthoDB" id="9788398at2"/>
<dbReference type="Gene3D" id="3.40.50.11440">
    <property type="match status" value="1"/>
</dbReference>
<evidence type="ECO:0000259" key="1">
    <source>
        <dbReference type="Pfam" id="PF09861"/>
    </source>
</evidence>
<dbReference type="AlphaFoldDB" id="A0A1M6M4W5"/>
<reference evidence="2 3" key="1">
    <citation type="submission" date="2016-11" db="EMBL/GenBank/DDBJ databases">
        <authorList>
            <person name="Jaros S."/>
            <person name="Januszkiewicz K."/>
            <person name="Wedrychowicz H."/>
        </authorList>
    </citation>
    <scope>NUCLEOTIDE SEQUENCE [LARGE SCALE GENOMIC DNA]</scope>
    <source>
        <strain evidence="2 3">DSM 17477</strain>
    </source>
</reference>
<dbReference type="RefSeq" id="WP_073050715.1">
    <property type="nucleotide sequence ID" value="NZ_FQZL01000037.1"/>
</dbReference>
<gene>
    <name evidence="2" type="ORF">SAMN02745751_03359</name>
</gene>
<dbReference type="Pfam" id="PF09861">
    <property type="entry name" value="Lar_N"/>
    <property type="match status" value="1"/>
</dbReference>
<dbReference type="EMBL" id="FQZL01000037">
    <property type="protein sequence ID" value="SHJ78333.1"/>
    <property type="molecule type" value="Genomic_DNA"/>
</dbReference>
<dbReference type="STRING" id="1121476.SAMN02745751_03359"/>
<dbReference type="Proteomes" id="UP000184052">
    <property type="component" value="Unassembled WGS sequence"/>
</dbReference>
<evidence type="ECO:0000313" key="2">
    <source>
        <dbReference type="EMBL" id="SHJ78333.1"/>
    </source>
</evidence>
<accession>A0A1M6M4W5</accession>
<name>A0A1M6M4W5_9FIRM</name>
<evidence type="ECO:0000313" key="3">
    <source>
        <dbReference type="Proteomes" id="UP000184052"/>
    </source>
</evidence>
<feature type="domain" description="LarA-like N-terminal" evidence="1">
    <location>
        <begin position="24"/>
        <end position="197"/>
    </location>
</feature>
<dbReference type="InterPro" id="IPR018657">
    <property type="entry name" value="LarA-like_N"/>
</dbReference>
<keyword evidence="3" id="KW-1185">Reference proteome</keyword>
<protein>
    <recommendedName>
        <fullName evidence="1">LarA-like N-terminal domain-containing protein</fullName>
    </recommendedName>
</protein>
<dbReference type="GO" id="GO:0050043">
    <property type="term" value="F:lactate racemase activity"/>
    <property type="evidence" value="ECO:0007669"/>
    <property type="project" value="InterPro"/>
</dbReference>
<sequence length="442" mass="48203">MSFESSSSEVVSSLLRDTYVPRFFKAKQIFQRPKIEKADIPEVIEKEMSKPEILSKIKPGMRIAITCGSRGIASYVLTVKTLVAFLKDKGAEPFIVPAMGSHGGAIAENQTDILHHYGITEESVGCPIVSSMDVKKIGLTDDGRDVYIDKNAAEADGIILYNRIKPHTCFTASYESGLHKMCAIGLAKQAGAENCHEQGYAVLGDNVFIYGQGIIKNSNIICGLGVVENAFDELCIISAIEKDKIIEEEPKLLKKAKSLMPSLLVGECDVLVVDEIGKNFSGDGMDPNITGTFCTPYASGGVKSQYVTVLGLSPETLGNGIGVGMADVTTKRCADECNLGEMYPNSITSVELGSARIPVIVKSDKEAIQICTKVCIGIDRKNPRIVRIPNSSFVQHILLSEAYLEEVKNRPDMEVESELFDLPFDEYGNLMDLEPRVRSNDE</sequence>
<organism evidence="2 3">
    <name type="scientific">Dethiosulfatibacter aminovorans DSM 17477</name>
    <dbReference type="NCBI Taxonomy" id="1121476"/>
    <lineage>
        <taxon>Bacteria</taxon>
        <taxon>Bacillati</taxon>
        <taxon>Bacillota</taxon>
        <taxon>Tissierellia</taxon>
        <taxon>Dethiosulfatibacter</taxon>
    </lineage>
</organism>
<proteinExistence type="predicted"/>